<evidence type="ECO:0000313" key="2">
    <source>
        <dbReference type="Proteomes" id="UP000000442"/>
    </source>
</evidence>
<dbReference type="STRING" id="177437.HRM2_04150"/>
<sequence length="34" mass="3743">MLSKIFPPSFTTKTELGKELFARAIHDAGHEQAA</sequence>
<evidence type="ECO:0000313" key="1">
    <source>
        <dbReference type="EMBL" id="ACN13533.1"/>
    </source>
</evidence>
<proteinExistence type="predicted"/>
<dbReference type="HOGENOM" id="CLU_3373378_0_0_7"/>
<dbReference type="EMBL" id="CP001087">
    <property type="protein sequence ID" value="ACN13533.1"/>
    <property type="molecule type" value="Genomic_DNA"/>
</dbReference>
<organism evidence="1 2">
    <name type="scientific">Desulforapulum autotrophicum (strain ATCC 43914 / DSM 3382 / VKM B-1955 / HRM2)</name>
    <name type="common">Desulfobacterium autotrophicum</name>
    <dbReference type="NCBI Taxonomy" id="177437"/>
    <lineage>
        <taxon>Bacteria</taxon>
        <taxon>Pseudomonadati</taxon>
        <taxon>Thermodesulfobacteriota</taxon>
        <taxon>Desulfobacteria</taxon>
        <taxon>Desulfobacterales</taxon>
        <taxon>Desulfobacteraceae</taxon>
        <taxon>Desulforapulum</taxon>
    </lineage>
</organism>
<gene>
    <name evidence="1" type="ordered locus">HRM2_04150</name>
</gene>
<dbReference type="KEGG" id="dat:HRM2_04150"/>
<dbReference type="AlphaFoldDB" id="C0QGQ8"/>
<keyword evidence="2" id="KW-1185">Reference proteome</keyword>
<reference evidence="1 2" key="1">
    <citation type="journal article" date="2009" name="Environ. Microbiol.">
        <title>Genome sequence of Desulfobacterium autotrophicum HRM2, a marine sulfate reducer oxidizing organic carbon completely to carbon dioxide.</title>
        <authorList>
            <person name="Strittmatter A.W."/>
            <person name="Liesegang H."/>
            <person name="Rabus R."/>
            <person name="Decker I."/>
            <person name="Amann J."/>
            <person name="Andres S."/>
            <person name="Henne A."/>
            <person name="Fricke W.F."/>
            <person name="Martinez-Arias R."/>
            <person name="Bartels D."/>
            <person name="Goesmann A."/>
            <person name="Krause L."/>
            <person name="Puehler A."/>
            <person name="Klenk H.P."/>
            <person name="Richter M."/>
            <person name="Schuler M."/>
            <person name="Gloeckner F.O."/>
            <person name="Meyerdierks A."/>
            <person name="Gottschalk G."/>
            <person name="Amann R."/>
        </authorList>
    </citation>
    <scope>NUCLEOTIDE SEQUENCE [LARGE SCALE GENOMIC DNA]</scope>
    <source>
        <strain evidence="2">ATCC 43914 / DSM 3382 / HRM2</strain>
    </source>
</reference>
<name>C0QGQ8_DESAH</name>
<dbReference type="Proteomes" id="UP000000442">
    <property type="component" value="Chromosome"/>
</dbReference>
<protein>
    <submittedName>
        <fullName evidence="1">Uncharacterized protein</fullName>
    </submittedName>
</protein>
<accession>C0QGQ8</accession>